<dbReference type="PANTHER" id="PTHR33095:SF131">
    <property type="match status" value="1"/>
</dbReference>
<dbReference type="PANTHER" id="PTHR33095">
    <property type="entry name" value="OS07G0619500 PROTEIN"/>
    <property type="match status" value="1"/>
</dbReference>
<feature type="region of interest" description="Disordered" evidence="1">
    <location>
        <begin position="75"/>
        <end position="128"/>
    </location>
</feature>
<comment type="caution">
    <text evidence="2">The sequence shown here is derived from an EMBL/GenBank/DDBJ whole genome shotgun (WGS) entry which is preliminary data.</text>
</comment>
<dbReference type="EMBL" id="JAUHHV010000001">
    <property type="protein sequence ID" value="KAK1439912.1"/>
    <property type="molecule type" value="Genomic_DNA"/>
</dbReference>
<accession>A0AAD8LEE1</accession>
<dbReference type="AlphaFoldDB" id="A0AAD8LEE1"/>
<evidence type="ECO:0000313" key="2">
    <source>
        <dbReference type="EMBL" id="KAK1439912.1"/>
    </source>
</evidence>
<keyword evidence="3" id="KW-1185">Reference proteome</keyword>
<sequence>MMTPSPATTPYATPPSTPHHTPNFFYSAPTTPIHDRYDFAFDYTGHLQNPSIFATADDLFHAGQIKTLNPLSFSPSCDDQTQTDQFLPNRGRETTTDATRTRGKASRSSSPFKISDILSEEDDNENNSPSWYTKFNLKNLLLFGSTLEGRARRKKNPVNKYSKMTKSDEDVKKSNFRDVRGVKGCSSGMGPRRRMSRKVSAHEMHYTTNRAAAEETRRKTYLPYKAGLLGCLIGVP</sequence>
<dbReference type="InterPro" id="IPR012442">
    <property type="entry name" value="DUF1645_plant"/>
</dbReference>
<reference evidence="2" key="1">
    <citation type="journal article" date="2023" name="bioRxiv">
        <title>Improved chromosome-level genome assembly for marigold (Tagetes erecta).</title>
        <authorList>
            <person name="Jiang F."/>
            <person name="Yuan L."/>
            <person name="Wang S."/>
            <person name="Wang H."/>
            <person name="Xu D."/>
            <person name="Wang A."/>
            <person name="Fan W."/>
        </authorList>
    </citation>
    <scope>NUCLEOTIDE SEQUENCE</scope>
    <source>
        <strain evidence="2">WSJ</strain>
        <tissue evidence="2">Leaf</tissue>
    </source>
</reference>
<gene>
    <name evidence="2" type="ORF">QVD17_05737</name>
</gene>
<feature type="region of interest" description="Disordered" evidence="1">
    <location>
        <begin position="1"/>
        <end position="24"/>
    </location>
</feature>
<feature type="compositionally biased region" description="Low complexity" evidence="1">
    <location>
        <begin position="1"/>
        <end position="11"/>
    </location>
</feature>
<feature type="region of interest" description="Disordered" evidence="1">
    <location>
        <begin position="180"/>
        <end position="202"/>
    </location>
</feature>
<evidence type="ECO:0000256" key="1">
    <source>
        <dbReference type="SAM" id="MobiDB-lite"/>
    </source>
</evidence>
<dbReference type="Pfam" id="PF07816">
    <property type="entry name" value="DUF1645"/>
    <property type="match status" value="1"/>
</dbReference>
<organism evidence="2 3">
    <name type="scientific">Tagetes erecta</name>
    <name type="common">African marigold</name>
    <dbReference type="NCBI Taxonomy" id="13708"/>
    <lineage>
        <taxon>Eukaryota</taxon>
        <taxon>Viridiplantae</taxon>
        <taxon>Streptophyta</taxon>
        <taxon>Embryophyta</taxon>
        <taxon>Tracheophyta</taxon>
        <taxon>Spermatophyta</taxon>
        <taxon>Magnoliopsida</taxon>
        <taxon>eudicotyledons</taxon>
        <taxon>Gunneridae</taxon>
        <taxon>Pentapetalae</taxon>
        <taxon>asterids</taxon>
        <taxon>campanulids</taxon>
        <taxon>Asterales</taxon>
        <taxon>Asteraceae</taxon>
        <taxon>Asteroideae</taxon>
        <taxon>Heliantheae alliance</taxon>
        <taxon>Tageteae</taxon>
        <taxon>Tagetes</taxon>
    </lineage>
</organism>
<proteinExistence type="predicted"/>
<feature type="compositionally biased region" description="Polar residues" evidence="1">
    <location>
        <begin position="75"/>
        <end position="86"/>
    </location>
</feature>
<dbReference type="Proteomes" id="UP001229421">
    <property type="component" value="Unassembled WGS sequence"/>
</dbReference>
<evidence type="ECO:0000313" key="3">
    <source>
        <dbReference type="Proteomes" id="UP001229421"/>
    </source>
</evidence>
<name>A0AAD8LEE1_TARER</name>
<protein>
    <submittedName>
        <fullName evidence="2">Uncharacterized protein</fullName>
    </submittedName>
</protein>